<evidence type="ECO:0000313" key="2">
    <source>
        <dbReference type="Proteomes" id="UP001595844"/>
    </source>
</evidence>
<accession>A0ABV8VFC4</accession>
<name>A0ABV8VFC4_9NOCA</name>
<keyword evidence="2" id="KW-1185">Reference proteome</keyword>
<evidence type="ECO:0000313" key="1">
    <source>
        <dbReference type="EMBL" id="MFC4373413.1"/>
    </source>
</evidence>
<organism evidence="1 2">
    <name type="scientific">Nocardia halotolerans</name>
    <dbReference type="NCBI Taxonomy" id="1755878"/>
    <lineage>
        <taxon>Bacteria</taxon>
        <taxon>Bacillati</taxon>
        <taxon>Actinomycetota</taxon>
        <taxon>Actinomycetes</taxon>
        <taxon>Mycobacteriales</taxon>
        <taxon>Nocardiaceae</taxon>
        <taxon>Nocardia</taxon>
    </lineage>
</organism>
<dbReference type="Proteomes" id="UP001595844">
    <property type="component" value="Unassembled WGS sequence"/>
</dbReference>
<proteinExistence type="predicted"/>
<reference evidence="2" key="1">
    <citation type="journal article" date="2019" name="Int. J. Syst. Evol. Microbiol.">
        <title>The Global Catalogue of Microorganisms (GCM) 10K type strain sequencing project: providing services to taxonomists for standard genome sequencing and annotation.</title>
        <authorList>
            <consortium name="The Broad Institute Genomics Platform"/>
            <consortium name="The Broad Institute Genome Sequencing Center for Infectious Disease"/>
            <person name="Wu L."/>
            <person name="Ma J."/>
        </authorList>
    </citation>
    <scope>NUCLEOTIDE SEQUENCE [LARGE SCALE GENOMIC DNA]</scope>
    <source>
        <strain evidence="2">IBRC-M 10490</strain>
    </source>
</reference>
<protein>
    <submittedName>
        <fullName evidence="1">Uncharacterized protein</fullName>
    </submittedName>
</protein>
<comment type="caution">
    <text evidence="1">The sequence shown here is derived from an EMBL/GenBank/DDBJ whole genome shotgun (WGS) entry which is preliminary data.</text>
</comment>
<dbReference type="EMBL" id="JBHSDL010000005">
    <property type="protein sequence ID" value="MFC4373413.1"/>
    <property type="molecule type" value="Genomic_DNA"/>
</dbReference>
<dbReference type="RefSeq" id="WP_378556241.1">
    <property type="nucleotide sequence ID" value="NZ_JBHSDL010000005.1"/>
</dbReference>
<gene>
    <name evidence="1" type="ORF">ACFO5K_04815</name>
</gene>
<sequence>MSEDRLTLTERCVLLVLMAEARELTNAELSAIAGLELTGKYRRHLNELGLVDSTLVGRAFVHELTDRGAVWCAKEFAGRRPARSGPAGGALYTVLAGLHRYLGESGNALADIFRPDIAAQVETAYAELTRGSGAPVRLAVLRAHLDGVPHGAFDRALGLLARRDGVHVRSEADQKTLTDTDLAAAVVLGGTARHLLTIEVPR</sequence>